<dbReference type="Pfam" id="PF05119">
    <property type="entry name" value="Terminase_4"/>
    <property type="match status" value="1"/>
</dbReference>
<dbReference type="eggNOG" id="COG3747">
    <property type="taxonomic scope" value="Bacteria"/>
</dbReference>
<dbReference type="NCBIfam" id="TIGR01558">
    <property type="entry name" value="sm_term_P27"/>
    <property type="match status" value="1"/>
</dbReference>
<name>M5P7I0_9BACI</name>
<evidence type="ECO:0000256" key="1">
    <source>
        <dbReference type="SAM" id="MobiDB-lite"/>
    </source>
</evidence>
<comment type="caution">
    <text evidence="2">The sequence shown here is derived from an EMBL/GenBank/DDBJ whole genome shotgun (WGS) entry which is preliminary data.</text>
</comment>
<organism evidence="2 3">
    <name type="scientific">Bacillus sonorensis L12</name>
    <dbReference type="NCBI Taxonomy" id="1274524"/>
    <lineage>
        <taxon>Bacteria</taxon>
        <taxon>Bacillati</taxon>
        <taxon>Bacillota</taxon>
        <taxon>Bacilli</taxon>
        <taxon>Bacillales</taxon>
        <taxon>Bacillaceae</taxon>
        <taxon>Bacillus</taxon>
    </lineage>
</organism>
<dbReference type="EMBL" id="AOFM01000005">
    <property type="protein sequence ID" value="EME75388.1"/>
    <property type="molecule type" value="Genomic_DNA"/>
</dbReference>
<dbReference type="AlphaFoldDB" id="M5P7I0"/>
<reference evidence="2 3" key="1">
    <citation type="journal article" date="2013" name="Genome Announc.">
        <title>Draft Whole-Genome Sequence of Bacillus sonorensis Strain L12, a Source of Nonribosomal Lipopeptides.</title>
        <authorList>
            <person name="Adimpong D.B."/>
            <person name="Sorensen K.I."/>
            <person name="Nielsen D.S."/>
            <person name="Thorsen L."/>
            <person name="Rasmussen T.B."/>
            <person name="Derkx P.M."/>
            <person name="Jespersen L."/>
        </authorList>
    </citation>
    <scope>NUCLEOTIDE SEQUENCE [LARGE SCALE GENOMIC DNA]</scope>
    <source>
        <strain evidence="2 3">L12</strain>
    </source>
</reference>
<sequence>MGNNRRGNGAPFSVNKHRFSKFPKTQNTLSTDLPRGLDMTGFVVTFIIACFVKKTSEKLRFFKRNEVKNMPRPAKSAALQLIQGNPNKKNTQELTARAKHEQKMKMRADNIKPPSWLDKVAKKEFKRVAALLSEVEIITEADISMLAAYCNAYSQYISISKIIEEDGIMIHKEGQDENGEPVKLVGEEHPLLKRQKNFYDQMKSAANDFGLTPSARAKLAITKTQEEREKTLAEKEFNNV</sequence>
<feature type="region of interest" description="Disordered" evidence="1">
    <location>
        <begin position="1"/>
        <end position="28"/>
    </location>
</feature>
<dbReference type="PATRIC" id="fig|1274524.3.peg.1322"/>
<protein>
    <submittedName>
        <fullName evidence="2">Phage terminase small subunit</fullName>
    </submittedName>
</protein>
<dbReference type="STRING" id="1274524.BSONL12_06108"/>
<accession>M5P7I0</accession>
<gene>
    <name evidence="2" type="ORF">BSONL12_06108</name>
</gene>
<dbReference type="InterPro" id="IPR006448">
    <property type="entry name" value="Phage_term_ssu_P27"/>
</dbReference>
<dbReference type="Proteomes" id="UP000011907">
    <property type="component" value="Unassembled WGS sequence"/>
</dbReference>
<evidence type="ECO:0000313" key="2">
    <source>
        <dbReference type="EMBL" id="EME75388.1"/>
    </source>
</evidence>
<proteinExistence type="predicted"/>
<evidence type="ECO:0000313" key="3">
    <source>
        <dbReference type="Proteomes" id="UP000011907"/>
    </source>
</evidence>